<evidence type="ECO:0008006" key="4">
    <source>
        <dbReference type="Google" id="ProtNLM"/>
    </source>
</evidence>
<comment type="caution">
    <text evidence="2">The sequence shown here is derived from an EMBL/GenBank/DDBJ whole genome shotgun (WGS) entry which is preliminary data.</text>
</comment>
<dbReference type="RefSeq" id="WP_381165467.1">
    <property type="nucleotide sequence ID" value="NZ_JBHSFK010000005.1"/>
</dbReference>
<keyword evidence="3" id="KW-1185">Reference proteome</keyword>
<evidence type="ECO:0000256" key="1">
    <source>
        <dbReference type="SAM" id="Phobius"/>
    </source>
</evidence>
<keyword evidence="1" id="KW-0812">Transmembrane</keyword>
<sequence length="133" mass="13974">MSTDTLTELNIGAADDAENEGWGIASASVVLLSLGVLGAYAFDVTEDRHATAELAVCRELASTWPMYAAAYAGLFATVAAVVLAGRRLLQPRRPRGPVQMAGMVLPAALLLLALQGLIMWTLYQQSPGGPVDC</sequence>
<feature type="transmembrane region" description="Helical" evidence="1">
    <location>
        <begin position="101"/>
        <end position="123"/>
    </location>
</feature>
<proteinExistence type="predicted"/>
<keyword evidence="1" id="KW-1133">Transmembrane helix</keyword>
<evidence type="ECO:0000313" key="2">
    <source>
        <dbReference type="EMBL" id="MFC4499808.1"/>
    </source>
</evidence>
<evidence type="ECO:0000313" key="3">
    <source>
        <dbReference type="Proteomes" id="UP001595839"/>
    </source>
</evidence>
<dbReference type="Proteomes" id="UP001595839">
    <property type="component" value="Unassembled WGS sequence"/>
</dbReference>
<feature type="transmembrane region" description="Helical" evidence="1">
    <location>
        <begin position="68"/>
        <end position="89"/>
    </location>
</feature>
<protein>
    <recommendedName>
        <fullName evidence="4">Integral membrane protein</fullName>
    </recommendedName>
</protein>
<accession>A0ABV9AIV5</accession>
<keyword evidence="1" id="KW-0472">Membrane</keyword>
<feature type="transmembrane region" description="Helical" evidence="1">
    <location>
        <begin position="21"/>
        <end position="42"/>
    </location>
</feature>
<dbReference type="EMBL" id="JBHSFK010000005">
    <property type="protein sequence ID" value="MFC4499808.1"/>
    <property type="molecule type" value="Genomic_DNA"/>
</dbReference>
<reference evidence="3" key="1">
    <citation type="journal article" date="2019" name="Int. J. Syst. Evol. Microbiol.">
        <title>The Global Catalogue of Microorganisms (GCM) 10K type strain sequencing project: providing services to taxonomists for standard genome sequencing and annotation.</title>
        <authorList>
            <consortium name="The Broad Institute Genomics Platform"/>
            <consortium name="The Broad Institute Genome Sequencing Center for Infectious Disease"/>
            <person name="Wu L."/>
            <person name="Ma J."/>
        </authorList>
    </citation>
    <scope>NUCLEOTIDE SEQUENCE [LARGE SCALE GENOMIC DNA]</scope>
    <source>
        <strain evidence="3">CGMCC 4.7177</strain>
    </source>
</reference>
<gene>
    <name evidence="2" type="ORF">ACFPIH_09725</name>
</gene>
<organism evidence="2 3">
    <name type="scientific">Streptomyces vulcanius</name>
    <dbReference type="NCBI Taxonomy" id="1441876"/>
    <lineage>
        <taxon>Bacteria</taxon>
        <taxon>Bacillati</taxon>
        <taxon>Actinomycetota</taxon>
        <taxon>Actinomycetes</taxon>
        <taxon>Kitasatosporales</taxon>
        <taxon>Streptomycetaceae</taxon>
        <taxon>Streptomyces</taxon>
    </lineage>
</organism>
<name>A0ABV9AIV5_9ACTN</name>